<evidence type="ECO:0000259" key="9">
    <source>
        <dbReference type="SMART" id="SM00485"/>
    </source>
</evidence>
<dbReference type="SUPFAM" id="SSF88723">
    <property type="entry name" value="PIN domain-like"/>
    <property type="match status" value="1"/>
</dbReference>
<dbReference type="InterPro" id="IPR006084">
    <property type="entry name" value="XPG/Rad2"/>
</dbReference>
<evidence type="ECO:0000256" key="2">
    <source>
        <dbReference type="ARBA" id="ARBA00022722"/>
    </source>
</evidence>
<evidence type="ECO:0000256" key="5">
    <source>
        <dbReference type="ARBA" id="ARBA00022801"/>
    </source>
</evidence>
<dbReference type="AlphaFoldDB" id="A0A165CBU6"/>
<dbReference type="SMART" id="SM00484">
    <property type="entry name" value="XPGI"/>
    <property type="match status" value="1"/>
</dbReference>
<keyword evidence="6" id="KW-0460">Magnesium</keyword>
<dbReference type="InterPro" id="IPR036279">
    <property type="entry name" value="5-3_exonuclease_C_sf"/>
</dbReference>
<evidence type="ECO:0000256" key="6">
    <source>
        <dbReference type="ARBA" id="ARBA00022842"/>
    </source>
</evidence>
<dbReference type="GO" id="GO:0008409">
    <property type="term" value="F:5'-3' exonuclease activity"/>
    <property type="evidence" value="ECO:0007669"/>
    <property type="project" value="TreeGrafter"/>
</dbReference>
<dbReference type="InterPro" id="IPR029060">
    <property type="entry name" value="PIN-like_dom_sf"/>
</dbReference>
<dbReference type="GO" id="GO:0003677">
    <property type="term" value="F:DNA binding"/>
    <property type="evidence" value="ECO:0007669"/>
    <property type="project" value="InterPro"/>
</dbReference>
<evidence type="ECO:0000256" key="1">
    <source>
        <dbReference type="ARBA" id="ARBA00001946"/>
    </source>
</evidence>
<dbReference type="SMART" id="SM00279">
    <property type="entry name" value="HhH2"/>
    <property type="match status" value="1"/>
</dbReference>
<dbReference type="InterPro" id="IPR006085">
    <property type="entry name" value="XPG_DNA_repair_N"/>
</dbReference>
<evidence type="ECO:0000256" key="3">
    <source>
        <dbReference type="ARBA" id="ARBA00022723"/>
    </source>
</evidence>
<dbReference type="PANTHER" id="PTHR11081">
    <property type="entry name" value="FLAP ENDONUCLEASE FAMILY MEMBER"/>
    <property type="match status" value="1"/>
</dbReference>
<accession>A0A165CBU6</accession>
<dbReference type="Gene3D" id="1.10.150.20">
    <property type="entry name" value="5' to 3' exonuclease, C-terminal subdomain"/>
    <property type="match status" value="1"/>
</dbReference>
<dbReference type="InterPro" id="IPR008918">
    <property type="entry name" value="HhH2"/>
</dbReference>
<dbReference type="InterPro" id="IPR006086">
    <property type="entry name" value="XPG-I_dom"/>
</dbReference>
<dbReference type="STRING" id="1353952.A0A165CBU6"/>
<keyword evidence="11" id="KW-1185">Reference proteome</keyword>
<feature type="domain" description="XPG N-terminal" evidence="9">
    <location>
        <begin position="1"/>
        <end position="100"/>
    </location>
</feature>
<dbReference type="GO" id="GO:0006281">
    <property type="term" value="P:DNA repair"/>
    <property type="evidence" value="ECO:0007669"/>
    <property type="project" value="UniProtKB-ARBA"/>
</dbReference>
<dbReference type="Proteomes" id="UP000076842">
    <property type="component" value="Unassembled WGS sequence"/>
</dbReference>
<dbReference type="Pfam" id="PF00867">
    <property type="entry name" value="XPG_I"/>
    <property type="match status" value="1"/>
</dbReference>
<dbReference type="CDD" id="cd09897">
    <property type="entry name" value="H3TH_FEN1-XPG-like"/>
    <property type="match status" value="1"/>
</dbReference>
<sequence length="685" mass="74969">MGVLGFTPFLQKACPDVIKQIPTRFRALAGKTIAIDGNLVTQRLHFGATPHEHRHVVGWYNVINDLRTNGVGVITVWDGKERSSAKAREQARRQAMRLLQLARGTHELGRLRRLQRLTAAVKRYQGLSHPERLHVSRVVRVAVGADAEAQLLGLADAMEKVQQSNPVEVEEQPLTVTPKDEEQADRALRKQLIVQLYPPEEREALASFLSDFDPADVSVIAAVDTAYEAALEAMGEGVAAAEVPVNEPLSDLPAEESVLYSFDVPPQTSANATSHEERAESGVDAPAAAPEKYIPVTSMVEPDIGAPDIPSISTQPSATPPTEAPSIPLEPSEPREAHDLGHGSSITPVPLVSPAAASVAKELTVLYQDFQKTTLMRKQALLPTTMEEPTPEPEPVLPSKYQVKLTEDEQLFWNRLTTEVAESGKEEDHKPEEEADGAVVEGLLNRSGHMASSYEKRNHLPTAATYAESRRLLIAMGVPCIEAEFPYEAEALAASLVIHGYADFVGSEDTDVLVYEAPLLRNLTNRNVPLSLISGTDVRNALHLTRDAFVDFALLLGTDFTQRVKNLGPHTAIKLIRAHGSIEKVMESQTKYVPETPTAYLQQIEVARLVFSTLPPLPDSSVMQPMEYQEEEVHAILQEYNIHASDLLDGTSDRGTGGRHLGGNYFGDNPTDPYGENRGWLSATL</sequence>
<dbReference type="InParanoid" id="A0A165CBU6"/>
<evidence type="ECO:0000313" key="11">
    <source>
        <dbReference type="Proteomes" id="UP000076842"/>
    </source>
</evidence>
<feature type="region of interest" description="Disordered" evidence="7">
    <location>
        <begin position="301"/>
        <end position="348"/>
    </location>
</feature>
<evidence type="ECO:0000256" key="7">
    <source>
        <dbReference type="SAM" id="MobiDB-lite"/>
    </source>
</evidence>
<dbReference type="SUPFAM" id="SSF47807">
    <property type="entry name" value="5' to 3' exonuclease, C-terminal subdomain"/>
    <property type="match status" value="1"/>
</dbReference>
<feature type="domain" description="XPG-I" evidence="8">
    <location>
        <begin position="474"/>
        <end position="544"/>
    </location>
</feature>
<dbReference type="GO" id="GO:0005634">
    <property type="term" value="C:nucleus"/>
    <property type="evidence" value="ECO:0007669"/>
    <property type="project" value="TreeGrafter"/>
</dbReference>
<evidence type="ECO:0000313" key="10">
    <source>
        <dbReference type="EMBL" id="KZT50551.1"/>
    </source>
</evidence>
<feature type="region of interest" description="Disordered" evidence="7">
    <location>
        <begin position="649"/>
        <end position="685"/>
    </location>
</feature>
<gene>
    <name evidence="10" type="ORF">CALCODRAFT_461619</name>
</gene>
<comment type="cofactor">
    <cofactor evidence="1">
        <name>Mg(2+)</name>
        <dbReference type="ChEBI" id="CHEBI:18420"/>
    </cofactor>
</comment>
<keyword evidence="5" id="KW-0378">Hydrolase</keyword>
<evidence type="ECO:0000256" key="4">
    <source>
        <dbReference type="ARBA" id="ARBA00022759"/>
    </source>
</evidence>
<dbReference type="EMBL" id="KV424162">
    <property type="protein sequence ID" value="KZT50551.1"/>
    <property type="molecule type" value="Genomic_DNA"/>
</dbReference>
<keyword evidence="4" id="KW-0255">Endonuclease</keyword>
<dbReference type="PRINTS" id="PR00853">
    <property type="entry name" value="XPGRADSUPER"/>
</dbReference>
<dbReference type="SMART" id="SM00485">
    <property type="entry name" value="XPGN"/>
    <property type="match status" value="1"/>
</dbReference>
<keyword evidence="3" id="KW-0479">Metal-binding</keyword>
<reference evidence="10 11" key="1">
    <citation type="journal article" date="2016" name="Mol. Biol. Evol.">
        <title>Comparative Genomics of Early-Diverging Mushroom-Forming Fungi Provides Insights into the Origins of Lignocellulose Decay Capabilities.</title>
        <authorList>
            <person name="Nagy L.G."/>
            <person name="Riley R."/>
            <person name="Tritt A."/>
            <person name="Adam C."/>
            <person name="Daum C."/>
            <person name="Floudas D."/>
            <person name="Sun H."/>
            <person name="Yadav J.S."/>
            <person name="Pangilinan J."/>
            <person name="Larsson K.H."/>
            <person name="Matsuura K."/>
            <person name="Barry K."/>
            <person name="Labutti K."/>
            <person name="Kuo R."/>
            <person name="Ohm R.A."/>
            <person name="Bhattacharya S.S."/>
            <person name="Shirouzu T."/>
            <person name="Yoshinaga Y."/>
            <person name="Martin F.M."/>
            <person name="Grigoriev I.V."/>
            <person name="Hibbett D.S."/>
        </authorList>
    </citation>
    <scope>NUCLEOTIDE SEQUENCE [LARGE SCALE GENOMIC DNA]</scope>
    <source>
        <strain evidence="10 11">HHB12733</strain>
    </source>
</reference>
<keyword evidence="2" id="KW-0540">Nuclease</keyword>
<dbReference type="PANTHER" id="PTHR11081:SF9">
    <property type="entry name" value="FLAP ENDONUCLEASE 1"/>
    <property type="match status" value="1"/>
</dbReference>
<feature type="compositionally biased region" description="Basic and acidic residues" evidence="7">
    <location>
        <begin position="332"/>
        <end position="341"/>
    </location>
</feature>
<dbReference type="GO" id="GO:0046872">
    <property type="term" value="F:metal ion binding"/>
    <property type="evidence" value="ECO:0007669"/>
    <property type="project" value="UniProtKB-KW"/>
</dbReference>
<dbReference type="GO" id="GO:0005737">
    <property type="term" value="C:cytoplasm"/>
    <property type="evidence" value="ECO:0007669"/>
    <property type="project" value="TreeGrafter"/>
</dbReference>
<dbReference type="Pfam" id="PF00752">
    <property type="entry name" value="XPG_N"/>
    <property type="match status" value="1"/>
</dbReference>
<dbReference type="GO" id="GO:0017108">
    <property type="term" value="F:5'-flap endonuclease activity"/>
    <property type="evidence" value="ECO:0007669"/>
    <property type="project" value="TreeGrafter"/>
</dbReference>
<evidence type="ECO:0000259" key="8">
    <source>
        <dbReference type="SMART" id="SM00484"/>
    </source>
</evidence>
<dbReference type="OrthoDB" id="31113at2759"/>
<proteinExistence type="predicted"/>
<name>A0A165CBU6_9BASI</name>
<organism evidence="10 11">
    <name type="scientific">Calocera cornea HHB12733</name>
    <dbReference type="NCBI Taxonomy" id="1353952"/>
    <lineage>
        <taxon>Eukaryota</taxon>
        <taxon>Fungi</taxon>
        <taxon>Dikarya</taxon>
        <taxon>Basidiomycota</taxon>
        <taxon>Agaricomycotina</taxon>
        <taxon>Dacrymycetes</taxon>
        <taxon>Dacrymycetales</taxon>
        <taxon>Dacrymycetaceae</taxon>
        <taxon>Calocera</taxon>
    </lineage>
</organism>
<feature type="region of interest" description="Disordered" evidence="7">
    <location>
        <begin position="265"/>
        <end position="288"/>
    </location>
</feature>
<protein>
    <submittedName>
        <fullName evidence="10">PIN domain-like protein</fullName>
    </submittedName>
</protein>
<dbReference type="Gene3D" id="3.40.50.1010">
    <property type="entry name" value="5'-nuclease"/>
    <property type="match status" value="2"/>
</dbReference>